<protein>
    <submittedName>
        <fullName evidence="1">Uncharacterized protein</fullName>
    </submittedName>
</protein>
<comment type="caution">
    <text evidence="1">The sequence shown here is derived from an EMBL/GenBank/DDBJ whole genome shotgun (WGS) entry which is preliminary data.</text>
</comment>
<accession>A0AAV6NKS8</accession>
<proteinExistence type="predicted"/>
<evidence type="ECO:0000313" key="2">
    <source>
        <dbReference type="Proteomes" id="UP000685013"/>
    </source>
</evidence>
<name>A0AAV6NKS8_9ROSI</name>
<reference evidence="1 2" key="1">
    <citation type="journal article" date="2021" name="Hortic Res">
        <title>The domestication of Cucurbita argyrosperma as revealed by the genome of its wild relative.</title>
        <authorList>
            <person name="Barrera-Redondo J."/>
            <person name="Sanchez-de la Vega G."/>
            <person name="Aguirre-Liguori J.A."/>
            <person name="Castellanos-Morales G."/>
            <person name="Gutierrez-Guerrero Y.T."/>
            <person name="Aguirre-Dugua X."/>
            <person name="Aguirre-Planter E."/>
            <person name="Tenaillon M.I."/>
            <person name="Lira-Saade R."/>
            <person name="Eguiarte L.E."/>
        </authorList>
    </citation>
    <scope>NUCLEOTIDE SEQUENCE [LARGE SCALE GENOMIC DNA]</scope>
    <source>
        <strain evidence="1">JBR-2021</strain>
    </source>
</reference>
<feature type="non-terminal residue" evidence="1">
    <location>
        <position position="1"/>
    </location>
</feature>
<evidence type="ECO:0000313" key="1">
    <source>
        <dbReference type="EMBL" id="KAG6599305.1"/>
    </source>
</evidence>
<dbReference type="AlphaFoldDB" id="A0AAV6NKS8"/>
<organism evidence="1 2">
    <name type="scientific">Cucurbita argyrosperma subsp. sororia</name>
    <dbReference type="NCBI Taxonomy" id="37648"/>
    <lineage>
        <taxon>Eukaryota</taxon>
        <taxon>Viridiplantae</taxon>
        <taxon>Streptophyta</taxon>
        <taxon>Embryophyta</taxon>
        <taxon>Tracheophyta</taxon>
        <taxon>Spermatophyta</taxon>
        <taxon>Magnoliopsida</taxon>
        <taxon>eudicotyledons</taxon>
        <taxon>Gunneridae</taxon>
        <taxon>Pentapetalae</taxon>
        <taxon>rosids</taxon>
        <taxon>fabids</taxon>
        <taxon>Cucurbitales</taxon>
        <taxon>Cucurbitaceae</taxon>
        <taxon>Cucurbiteae</taxon>
        <taxon>Cucurbita</taxon>
    </lineage>
</organism>
<sequence>MAVFPRSLHPSRLLIATTAYPLCATPFHSLPISPSPLSSLPITSSSPILSIRIVNFRHFSEWGAQGKRIMVLTLIRSLKESRIGHRRS</sequence>
<dbReference type="Proteomes" id="UP000685013">
    <property type="component" value="Chromosome 5"/>
</dbReference>
<dbReference type="EMBL" id="JAGKQH010000005">
    <property type="protein sequence ID" value="KAG6599305.1"/>
    <property type="molecule type" value="Genomic_DNA"/>
</dbReference>
<keyword evidence="2" id="KW-1185">Reference proteome</keyword>
<gene>
    <name evidence="1" type="ORF">SDJN03_09083</name>
</gene>